<dbReference type="RefSeq" id="WP_092316399.1">
    <property type="nucleotide sequence ID" value="NZ_FNTJ01000001.1"/>
</dbReference>
<sequence length="61" mass="7211">MSLRDQGFKFCISPYNKQGQWLHPTVFKVMHPDWTDVTEWPTEQLVAYLMPVPEQQELFAA</sequence>
<proteinExistence type="predicted"/>
<dbReference type="EMBL" id="FNTJ01000001">
    <property type="protein sequence ID" value="SEC26088.1"/>
    <property type="molecule type" value="Genomic_DNA"/>
</dbReference>
<evidence type="ECO:0000313" key="2">
    <source>
        <dbReference type="Proteomes" id="UP000198982"/>
    </source>
</evidence>
<accession>A0A1H4R2P6</accession>
<protein>
    <submittedName>
        <fullName evidence="1">Uncharacterized protein</fullName>
    </submittedName>
</protein>
<reference evidence="2" key="1">
    <citation type="submission" date="2016-10" db="EMBL/GenBank/DDBJ databases">
        <authorList>
            <person name="Varghese N."/>
            <person name="Submissions S."/>
        </authorList>
    </citation>
    <scope>NUCLEOTIDE SEQUENCE [LARGE SCALE GENOMIC DNA]</scope>
    <source>
        <strain evidence="2">DSM 9751</strain>
    </source>
</reference>
<dbReference type="Proteomes" id="UP000198982">
    <property type="component" value="Unassembled WGS sequence"/>
</dbReference>
<gene>
    <name evidence="1" type="ORF">SAMN05216178_4013</name>
</gene>
<dbReference type="AlphaFoldDB" id="A0A1H4R2P6"/>
<organism evidence="1 2">
    <name type="scientific">Pseudomonas saponiphila</name>
    <dbReference type="NCBI Taxonomy" id="556534"/>
    <lineage>
        <taxon>Bacteria</taxon>
        <taxon>Pseudomonadati</taxon>
        <taxon>Pseudomonadota</taxon>
        <taxon>Gammaproteobacteria</taxon>
        <taxon>Pseudomonadales</taxon>
        <taxon>Pseudomonadaceae</taxon>
        <taxon>Pseudomonas</taxon>
    </lineage>
</organism>
<keyword evidence="2" id="KW-1185">Reference proteome</keyword>
<name>A0A1H4R2P6_9PSED</name>
<evidence type="ECO:0000313" key="1">
    <source>
        <dbReference type="EMBL" id="SEC26088.1"/>
    </source>
</evidence>